<accession>A0A816B934</accession>
<feature type="compositionally biased region" description="Basic and acidic residues" evidence="1">
    <location>
        <begin position="8"/>
        <end position="22"/>
    </location>
</feature>
<protein>
    <submittedName>
        <fullName evidence="2">Uncharacterized protein</fullName>
    </submittedName>
</protein>
<dbReference type="EMBL" id="CAJNOW010012061">
    <property type="protein sequence ID" value="CAF1605928.1"/>
    <property type="molecule type" value="Genomic_DNA"/>
</dbReference>
<comment type="caution">
    <text evidence="2">The sequence shown here is derived from an EMBL/GenBank/DDBJ whole genome shotgun (WGS) entry which is preliminary data.</text>
</comment>
<sequence>MVASRANETPEHACVRLGDQRTRQAASRAAESPEQRQTRREDDRTSRSTSRAARWTFMEREGFQYDPTKNYDNHCQLYIGRMTEICSYCDALKWPGEAPGMCYSNGKVKLPSL</sequence>
<reference evidence="2" key="1">
    <citation type="submission" date="2021-02" db="EMBL/GenBank/DDBJ databases">
        <authorList>
            <person name="Nowell W R."/>
        </authorList>
    </citation>
    <scope>NUCLEOTIDE SEQUENCE</scope>
</reference>
<feature type="region of interest" description="Disordered" evidence="1">
    <location>
        <begin position="1"/>
        <end position="53"/>
    </location>
</feature>
<dbReference type="Proteomes" id="UP000663834">
    <property type="component" value="Unassembled WGS sequence"/>
</dbReference>
<gene>
    <name evidence="2" type="ORF">KQP761_LOCUS22812</name>
</gene>
<evidence type="ECO:0000313" key="3">
    <source>
        <dbReference type="Proteomes" id="UP000663834"/>
    </source>
</evidence>
<dbReference type="AlphaFoldDB" id="A0A816B934"/>
<proteinExistence type="predicted"/>
<feature type="compositionally biased region" description="Basic and acidic residues" evidence="1">
    <location>
        <begin position="31"/>
        <end position="46"/>
    </location>
</feature>
<evidence type="ECO:0000313" key="2">
    <source>
        <dbReference type="EMBL" id="CAF1605928.1"/>
    </source>
</evidence>
<evidence type="ECO:0000256" key="1">
    <source>
        <dbReference type="SAM" id="MobiDB-lite"/>
    </source>
</evidence>
<organism evidence="2 3">
    <name type="scientific">Rotaria magnacalcarata</name>
    <dbReference type="NCBI Taxonomy" id="392030"/>
    <lineage>
        <taxon>Eukaryota</taxon>
        <taxon>Metazoa</taxon>
        <taxon>Spiralia</taxon>
        <taxon>Gnathifera</taxon>
        <taxon>Rotifera</taxon>
        <taxon>Eurotatoria</taxon>
        <taxon>Bdelloidea</taxon>
        <taxon>Philodinida</taxon>
        <taxon>Philodinidae</taxon>
        <taxon>Rotaria</taxon>
    </lineage>
</organism>
<name>A0A816B934_9BILA</name>
<dbReference type="OrthoDB" id="10051381at2759"/>